<dbReference type="InterPro" id="IPR036465">
    <property type="entry name" value="vWFA_dom_sf"/>
</dbReference>
<dbReference type="PROSITE" id="PS50234">
    <property type="entry name" value="VWFA"/>
    <property type="match status" value="1"/>
</dbReference>
<accession>F5YIZ9</accession>
<dbReference type="HOGENOM" id="CLU_365984_0_0_12"/>
<evidence type="ECO:0000313" key="3">
    <source>
        <dbReference type="Proteomes" id="UP000009223"/>
    </source>
</evidence>
<organism evidence="2 3">
    <name type="scientific">Treponema primitia (strain ATCC BAA-887 / DSM 12427 / ZAS-2)</name>
    <dbReference type="NCBI Taxonomy" id="545694"/>
    <lineage>
        <taxon>Bacteria</taxon>
        <taxon>Pseudomonadati</taxon>
        <taxon>Spirochaetota</taxon>
        <taxon>Spirochaetia</taxon>
        <taxon>Spirochaetales</taxon>
        <taxon>Treponemataceae</taxon>
        <taxon>Treponema</taxon>
    </lineage>
</organism>
<dbReference type="EMBL" id="CP001843">
    <property type="protein sequence ID" value="AEF84537.1"/>
    <property type="molecule type" value="Genomic_DNA"/>
</dbReference>
<dbReference type="STRING" id="545694.TREPR_3472"/>
<sequence length="762" mass="81466">MGTMMNIWTLKHRVGAFAALALAISLVLGCESPVNAPVVVSQGVLVQIDQGILARTLLPNGDGLYYTLVFTADGKTPVNAVLDSGVSKPISLSAGPWALTVKGYLSKADAELIPAVTPVVSGNVPTVEVKPGEIVPVIVKLRPTQTSGKKGTLNYKVTFPNSPAVTIADLTVQKFGASSTSVTVDLLSNTTAPNTIIGAVSSASRTASGVIELDSGYYEVLITLNNGTVFQDGDIAHIYDNLETPAIFTYTDTGTGSRFAKADYSAEGVYVGIISFAGTATDLFDGNLIFLDAAGTTTLTNALKYQYNIASQSGTALFYSVHKAIANLKSNEALYPTNLESVNLITFTDGLDNGSFLQSNSAPLEGQKQMESGPYAAYIGNQITSRTIRGKPITAYSAGVKGGDVEDIGKFTSDLSALASPGKSFKLANYEQLTDQFKKIAEGLNITNTDTTFTMVTTGNDPDTKIRMTFDSIGIDSSAASGSTKYFEGTLTYTAGDPYLTNITYADGFGSTEGDGPIPGTINGSEINFVLTNFQGYNRANAINVKQWTKKKADTLWQRNSEYSVGSAVAYTFDRRSAIIYLVLDASTSLASNTSDYIPDIRNAAIRFIEDIYSQYHEGEISDIYSPKTPTSITEPWILQADGRYKSPAILDDEKTIMRIDFSTIGATTVQIQLDVSSELDGDYALVSGLYLIASGPRESNYSWSSLSALSITEYQYRISGNASQTIAIPVTSAGHYFIDIGYEKNSSGTAGEDRAWFKIEN</sequence>
<evidence type="ECO:0000313" key="2">
    <source>
        <dbReference type="EMBL" id="AEF84537.1"/>
    </source>
</evidence>
<keyword evidence="3" id="KW-1185">Reference proteome</keyword>
<reference evidence="2 3" key="2">
    <citation type="journal article" date="2011" name="ISME J.">
        <title>RNA-seq reveals cooperative metabolic interactions between two termite-gut spirochete species in co-culture.</title>
        <authorList>
            <person name="Rosenthal A.Z."/>
            <person name="Matson E.G."/>
            <person name="Eldar A."/>
            <person name="Leadbetter J.R."/>
        </authorList>
    </citation>
    <scope>NUCLEOTIDE SEQUENCE [LARGE SCALE GENOMIC DNA]</scope>
    <source>
        <strain evidence="3">ATCC BAA-887 / DSM 12427 / ZAS-2</strain>
    </source>
</reference>
<dbReference type="RefSeq" id="WP_015706820.1">
    <property type="nucleotide sequence ID" value="NC_015578.1"/>
</dbReference>
<protein>
    <recommendedName>
        <fullName evidence="1">VWFA domain-containing protein</fullName>
    </recommendedName>
</protein>
<name>F5YIZ9_TREPZ</name>
<dbReference type="AlphaFoldDB" id="F5YIZ9"/>
<gene>
    <name evidence="2" type="ordered locus">TREPR_3472</name>
</gene>
<dbReference type="KEGG" id="tpi:TREPR_3472"/>
<reference evidence="3" key="1">
    <citation type="submission" date="2009-12" db="EMBL/GenBank/DDBJ databases">
        <title>Complete sequence of Treponema primitia strain ZAS-2.</title>
        <authorList>
            <person name="Tetu S.G."/>
            <person name="Matson E."/>
            <person name="Ren Q."/>
            <person name="Seshadri R."/>
            <person name="Elbourne L."/>
            <person name="Hassan K.A."/>
            <person name="Durkin A."/>
            <person name="Radune D."/>
            <person name="Mohamoud Y."/>
            <person name="Shay R."/>
            <person name="Jin S."/>
            <person name="Zhang X."/>
            <person name="Lucey K."/>
            <person name="Ballor N.R."/>
            <person name="Ottesen E."/>
            <person name="Rosenthal R."/>
            <person name="Allen A."/>
            <person name="Leadbetter J.R."/>
            <person name="Paulsen I.T."/>
        </authorList>
    </citation>
    <scope>NUCLEOTIDE SEQUENCE [LARGE SCALE GENOMIC DNA]</scope>
    <source>
        <strain evidence="3">ATCC BAA-887 / DSM 12427 / ZAS-2</strain>
    </source>
</reference>
<evidence type="ECO:0000259" key="1">
    <source>
        <dbReference type="PROSITE" id="PS50234"/>
    </source>
</evidence>
<dbReference type="SUPFAM" id="SSF53300">
    <property type="entry name" value="vWA-like"/>
    <property type="match status" value="1"/>
</dbReference>
<dbReference type="InterPro" id="IPR002035">
    <property type="entry name" value="VWF_A"/>
</dbReference>
<feature type="domain" description="VWFA" evidence="1">
    <location>
        <begin position="234"/>
        <end position="440"/>
    </location>
</feature>
<dbReference type="Proteomes" id="UP000009223">
    <property type="component" value="Chromosome"/>
</dbReference>
<proteinExistence type="predicted"/>
<dbReference type="Gene3D" id="3.40.50.410">
    <property type="entry name" value="von Willebrand factor, type A domain"/>
    <property type="match status" value="1"/>
</dbReference>